<proteinExistence type="predicted"/>
<feature type="domain" description="NTF2" evidence="8">
    <location>
        <begin position="8"/>
        <end position="122"/>
    </location>
</feature>
<evidence type="ECO:0000256" key="4">
    <source>
        <dbReference type="ARBA" id="ARBA00022525"/>
    </source>
</evidence>
<dbReference type="PROSITE" id="PS50177">
    <property type="entry name" value="NTF2_DOMAIN"/>
    <property type="match status" value="1"/>
</dbReference>
<keyword evidence="6" id="KW-0677">Repeat</keyword>
<dbReference type="GO" id="GO:0005635">
    <property type="term" value="C:nuclear envelope"/>
    <property type="evidence" value="ECO:0007669"/>
    <property type="project" value="UniProtKB-ARBA"/>
</dbReference>
<feature type="domain" description="VWFC" evidence="9">
    <location>
        <begin position="358"/>
        <end position="423"/>
    </location>
</feature>
<dbReference type="InterPro" id="IPR032710">
    <property type="entry name" value="NTF2-like_dom_sf"/>
</dbReference>
<dbReference type="InterPro" id="IPR002075">
    <property type="entry name" value="NTF2_dom"/>
</dbReference>
<protein>
    <recommendedName>
        <fullName evidence="13">VWFD domain-containing protein</fullName>
    </recommendedName>
</protein>
<dbReference type="EMBL" id="CADEPI010000043">
    <property type="protein sequence ID" value="CAB3369185.1"/>
    <property type="molecule type" value="Genomic_DNA"/>
</dbReference>
<organism evidence="11 12">
    <name type="scientific">Cloeon dipterum</name>
    <dbReference type="NCBI Taxonomy" id="197152"/>
    <lineage>
        <taxon>Eukaryota</taxon>
        <taxon>Metazoa</taxon>
        <taxon>Ecdysozoa</taxon>
        <taxon>Arthropoda</taxon>
        <taxon>Hexapoda</taxon>
        <taxon>Insecta</taxon>
        <taxon>Pterygota</taxon>
        <taxon>Palaeoptera</taxon>
        <taxon>Ephemeroptera</taxon>
        <taxon>Pisciforma</taxon>
        <taxon>Baetidae</taxon>
        <taxon>Cloeon</taxon>
    </lineage>
</organism>
<feature type="compositionally biased region" description="Basic residues" evidence="7">
    <location>
        <begin position="811"/>
        <end position="833"/>
    </location>
</feature>
<sequence length="839" mass="94025">MNPNFEDIGREFVKQYYLIFDNQDTRPSIVNFYNAQNSLLTFEGKQLQGAPSIMEKFESLGFKNINRIITTVDSQPTLDGGVLISVLGRLQCDDDPPHEFTQTFILQPVQGSFVLMHDIFRLGLHDLPECHELKMMANTFLLCLLLMLLLKVDADLKGHLMTCKDEGMKVPVEKEFLCYNCVCKNHYVQCQPKHCPKTEDCAHPKTKATDPCCPSQCKGCWINGTLHESGTVWRPEPCTNVVCVNGVLTESKIECHTPCDNPLPKRPNECCSRCPTCEWRGYKMSVGTELRPAEAPCMTCSCDRKGTMACTSKACPVLNCPSRQQVEAGMMDCCPKCRPPQSTSRSVERTKFLNAPKGTCFLGSWLLKNSQDYAVDNCNSCRCVEGATEPTVSCKAQTCPSLVGCPQKDQILLKKTDCCKTCVAPTQNFGGECTFGGKTYKSGETVKRSKCVSCQCDQGQVKCAKAECAIRLQTEVPHESSELMLQTAFCKRNFYLRQSPDQCCPECVEREGRCYVFGGQFKTFDDRHFSFHGSCKYQLVTDCSGNRTFSIRISTVPMADARGDLARIVTIKLAEHKVTLGQSLRVKVDGQKVEKLPYKVDGVLELKNEVDYITLSTSIGLKVAWNGHSLLEITVPVSMHGKVCGLCGNYNGKPGDDFELQHGGRTSKADEFAESWRAGGLKSCTRNVQSHQPSSTMVGSRTKALAVPKQELGCSELAKKHHRDHRKCMPIRSDIFKKCHIVVPAMKYYKACVDEMCMCRERMGSNSMCHCQVIEAYIRECNVKAGTVISPNLQASWRVMTGCYQEPLSTQRRRRQKQQAARRRKQIMRHHKATEHARV</sequence>
<keyword evidence="3" id="KW-0963">Cytoplasm</keyword>
<dbReference type="Pfam" id="PF00094">
    <property type="entry name" value="VWD"/>
    <property type="match status" value="1"/>
</dbReference>
<evidence type="ECO:0000259" key="10">
    <source>
        <dbReference type="PROSITE" id="PS51233"/>
    </source>
</evidence>
<feature type="region of interest" description="Disordered" evidence="7">
    <location>
        <begin position="808"/>
        <end position="839"/>
    </location>
</feature>
<accession>A0A8S1CFW5</accession>
<dbReference type="InterPro" id="IPR014853">
    <property type="entry name" value="VWF/SSPO/ZAN-like_Cys-rich_dom"/>
</dbReference>
<dbReference type="FunFam" id="3.10.450.50:FF:000005">
    <property type="entry name" value="Nuclear transport factor 2"/>
    <property type="match status" value="1"/>
</dbReference>
<dbReference type="PROSITE" id="PS01208">
    <property type="entry name" value="VWFC_1"/>
    <property type="match status" value="1"/>
</dbReference>
<dbReference type="AlphaFoldDB" id="A0A8S1CFW5"/>
<feature type="domain" description="VWFD" evidence="10">
    <location>
        <begin position="512"/>
        <end position="685"/>
    </location>
</feature>
<dbReference type="GO" id="GO:0036122">
    <property type="term" value="F:BMP binding"/>
    <property type="evidence" value="ECO:0007669"/>
    <property type="project" value="TreeGrafter"/>
</dbReference>
<dbReference type="PANTHER" id="PTHR46698">
    <property type="entry name" value="CROSSVEINLESS 2"/>
    <property type="match status" value="1"/>
</dbReference>
<reference evidence="11 12" key="1">
    <citation type="submission" date="2020-04" db="EMBL/GenBank/DDBJ databases">
        <authorList>
            <person name="Alioto T."/>
            <person name="Alioto T."/>
            <person name="Gomez Garrido J."/>
        </authorList>
    </citation>
    <scope>NUCLEOTIDE SEQUENCE [LARGE SCALE GENOMIC DNA]</scope>
</reference>
<dbReference type="InterPro" id="IPR001007">
    <property type="entry name" value="VWF_dom"/>
</dbReference>
<dbReference type="GO" id="GO:0006606">
    <property type="term" value="P:protein import into nucleus"/>
    <property type="evidence" value="ECO:0007669"/>
    <property type="project" value="UniProtKB-ARBA"/>
</dbReference>
<evidence type="ECO:0008006" key="13">
    <source>
        <dbReference type="Google" id="ProtNLM"/>
    </source>
</evidence>
<evidence type="ECO:0000256" key="1">
    <source>
        <dbReference type="ARBA" id="ARBA00004496"/>
    </source>
</evidence>
<evidence type="ECO:0000259" key="8">
    <source>
        <dbReference type="PROSITE" id="PS50177"/>
    </source>
</evidence>
<evidence type="ECO:0000256" key="2">
    <source>
        <dbReference type="ARBA" id="ARBA00004613"/>
    </source>
</evidence>
<dbReference type="GO" id="GO:0030513">
    <property type="term" value="P:positive regulation of BMP signaling pathway"/>
    <property type="evidence" value="ECO:0007669"/>
    <property type="project" value="TreeGrafter"/>
</dbReference>
<dbReference type="Pfam" id="PF23334">
    <property type="entry name" value="VWC2L_2nd"/>
    <property type="match status" value="1"/>
</dbReference>
<evidence type="ECO:0000256" key="5">
    <source>
        <dbReference type="ARBA" id="ARBA00022729"/>
    </source>
</evidence>
<evidence type="ECO:0000313" key="12">
    <source>
        <dbReference type="Proteomes" id="UP000494165"/>
    </source>
</evidence>
<evidence type="ECO:0000256" key="7">
    <source>
        <dbReference type="SAM" id="MobiDB-lite"/>
    </source>
</evidence>
<evidence type="ECO:0000256" key="6">
    <source>
        <dbReference type="ARBA" id="ARBA00022737"/>
    </source>
</evidence>
<dbReference type="SUPFAM" id="SSF54427">
    <property type="entry name" value="NTF2-like"/>
    <property type="match status" value="1"/>
</dbReference>
<dbReference type="Pfam" id="PF08742">
    <property type="entry name" value="C8"/>
    <property type="match status" value="1"/>
</dbReference>
<dbReference type="SMART" id="SM00832">
    <property type="entry name" value="C8"/>
    <property type="match status" value="1"/>
</dbReference>
<dbReference type="Pfam" id="PF02136">
    <property type="entry name" value="NTF2"/>
    <property type="match status" value="1"/>
</dbReference>
<evidence type="ECO:0000259" key="9">
    <source>
        <dbReference type="PROSITE" id="PS50184"/>
    </source>
</evidence>
<dbReference type="Pfam" id="PF00093">
    <property type="entry name" value="VWC"/>
    <property type="match status" value="1"/>
</dbReference>
<keyword evidence="12" id="KW-1185">Reference proteome</keyword>
<dbReference type="PROSITE" id="PS51233">
    <property type="entry name" value="VWFD"/>
    <property type="match status" value="1"/>
</dbReference>
<dbReference type="GO" id="GO:0005737">
    <property type="term" value="C:cytoplasm"/>
    <property type="evidence" value="ECO:0007669"/>
    <property type="project" value="UniProtKB-SubCell"/>
</dbReference>
<gene>
    <name evidence="11" type="ORF">CLODIP_2_CD07294</name>
</gene>
<dbReference type="Gene3D" id="2.10.70.10">
    <property type="entry name" value="Complement Module, domain 1"/>
    <property type="match status" value="1"/>
</dbReference>
<comment type="caution">
    <text evidence="11">The sequence shown here is derived from an EMBL/GenBank/DDBJ whole genome shotgun (WGS) entry which is preliminary data.</text>
</comment>
<keyword evidence="5" id="KW-0732">Signal</keyword>
<dbReference type="Gene3D" id="6.20.200.20">
    <property type="match status" value="2"/>
</dbReference>
<dbReference type="SMART" id="SM00214">
    <property type="entry name" value="VWC"/>
    <property type="match status" value="5"/>
</dbReference>
<dbReference type="SMART" id="SM00216">
    <property type="entry name" value="VWD"/>
    <property type="match status" value="1"/>
</dbReference>
<feature type="domain" description="VWFC" evidence="9">
    <location>
        <begin position="218"/>
        <end position="275"/>
    </location>
</feature>
<feature type="domain" description="VWFC" evidence="9">
    <location>
        <begin position="431"/>
        <end position="508"/>
    </location>
</feature>
<dbReference type="PROSITE" id="PS50184">
    <property type="entry name" value="VWFC_2"/>
    <property type="match status" value="4"/>
</dbReference>
<dbReference type="Gene3D" id="3.10.450.50">
    <property type="match status" value="1"/>
</dbReference>
<dbReference type="InterPro" id="IPR052424">
    <property type="entry name" value="Kielin_Chordin-BMP_Reg"/>
</dbReference>
<feature type="domain" description="VWFC" evidence="9">
    <location>
        <begin position="275"/>
        <end position="338"/>
    </location>
</feature>
<evidence type="ECO:0000256" key="3">
    <source>
        <dbReference type="ARBA" id="ARBA00022490"/>
    </source>
</evidence>
<dbReference type="PANTHER" id="PTHR46698:SF4">
    <property type="entry name" value="CROSSVEINLESS 2"/>
    <property type="match status" value="1"/>
</dbReference>
<dbReference type="Proteomes" id="UP000494165">
    <property type="component" value="Unassembled WGS sequence"/>
</dbReference>
<dbReference type="SUPFAM" id="SSF57603">
    <property type="entry name" value="FnI-like domain"/>
    <property type="match status" value="3"/>
</dbReference>
<dbReference type="InterPro" id="IPR001846">
    <property type="entry name" value="VWF_type-D"/>
</dbReference>
<evidence type="ECO:0000313" key="11">
    <source>
        <dbReference type="EMBL" id="CAB3369185.1"/>
    </source>
</evidence>
<comment type="subcellular location">
    <subcellularLocation>
        <location evidence="1">Cytoplasm</location>
    </subcellularLocation>
    <subcellularLocation>
        <location evidence="2">Secreted</location>
    </subcellularLocation>
</comment>
<dbReference type="OrthoDB" id="6019304at2759"/>
<keyword evidence="4" id="KW-0964">Secreted</keyword>
<dbReference type="InterPro" id="IPR018222">
    <property type="entry name" value="Nuclear_transport_factor_2_euk"/>
</dbReference>
<name>A0A8S1CFW5_9INSE</name>
<dbReference type="GO" id="GO:0005576">
    <property type="term" value="C:extracellular region"/>
    <property type="evidence" value="ECO:0007669"/>
    <property type="project" value="UniProtKB-SubCell"/>
</dbReference>
<dbReference type="CDD" id="cd00780">
    <property type="entry name" value="NTF2"/>
    <property type="match status" value="1"/>
</dbReference>